<dbReference type="EMBL" id="BMRG01000007">
    <property type="protein sequence ID" value="GGP63676.1"/>
    <property type="molecule type" value="Genomic_DNA"/>
</dbReference>
<feature type="chain" id="PRO_5038077396" description="Lipoprotein LprG" evidence="1">
    <location>
        <begin position="19"/>
        <end position="221"/>
    </location>
</feature>
<name>A0A918ANP6_9PSEU</name>
<keyword evidence="3" id="KW-1185">Reference proteome</keyword>
<evidence type="ECO:0008006" key="4">
    <source>
        <dbReference type="Google" id="ProtNLM"/>
    </source>
</evidence>
<dbReference type="AlphaFoldDB" id="A0A918ANP6"/>
<organism evidence="2 3">
    <name type="scientific">Saccharothrix coeruleofusca</name>
    <dbReference type="NCBI Taxonomy" id="33919"/>
    <lineage>
        <taxon>Bacteria</taxon>
        <taxon>Bacillati</taxon>
        <taxon>Actinomycetota</taxon>
        <taxon>Actinomycetes</taxon>
        <taxon>Pseudonocardiales</taxon>
        <taxon>Pseudonocardiaceae</taxon>
        <taxon>Saccharothrix</taxon>
    </lineage>
</organism>
<keyword evidence="1" id="KW-0732">Signal</keyword>
<protein>
    <recommendedName>
        <fullName evidence="4">Lipoprotein LprG</fullName>
    </recommendedName>
</protein>
<comment type="caution">
    <text evidence="2">The sequence shown here is derived from an EMBL/GenBank/DDBJ whole genome shotgun (WGS) entry which is preliminary data.</text>
</comment>
<sequence>MRYKITTSVLVAAGTVLAACGTTAQQSAPEGTATVEEFAAQLGRDYHADYTPLASPRQAVEKSDLIVRGTVEEVFDGISTSYPDKQRSARSAGSYVTFRVSVDQVLSGPDAQIQGGAVYVQVAKAQSTPTEAVAKANPKPSAVLVLDDITDWKPAPDATVHRPARLPDGARLYFAFTDGLWLQGAGDRAMVGTAAHREDLAPDWGSPTGLDDLARAIENAR</sequence>
<reference evidence="2" key="1">
    <citation type="journal article" date="2014" name="Int. J. Syst. Evol. Microbiol.">
        <title>Complete genome sequence of Corynebacterium casei LMG S-19264T (=DSM 44701T), isolated from a smear-ripened cheese.</title>
        <authorList>
            <consortium name="US DOE Joint Genome Institute (JGI-PGF)"/>
            <person name="Walter F."/>
            <person name="Albersmeier A."/>
            <person name="Kalinowski J."/>
            <person name="Ruckert C."/>
        </authorList>
    </citation>
    <scope>NUCLEOTIDE SEQUENCE</scope>
    <source>
        <strain evidence="2">JCM 3313</strain>
    </source>
</reference>
<evidence type="ECO:0000313" key="3">
    <source>
        <dbReference type="Proteomes" id="UP000639606"/>
    </source>
</evidence>
<proteinExistence type="predicted"/>
<reference evidence="2" key="2">
    <citation type="submission" date="2020-09" db="EMBL/GenBank/DDBJ databases">
        <authorList>
            <person name="Sun Q."/>
            <person name="Ohkuma M."/>
        </authorList>
    </citation>
    <scope>NUCLEOTIDE SEQUENCE</scope>
    <source>
        <strain evidence="2">JCM 3313</strain>
    </source>
</reference>
<evidence type="ECO:0000256" key="1">
    <source>
        <dbReference type="SAM" id="SignalP"/>
    </source>
</evidence>
<dbReference type="PROSITE" id="PS51257">
    <property type="entry name" value="PROKAR_LIPOPROTEIN"/>
    <property type="match status" value="1"/>
</dbReference>
<feature type="signal peptide" evidence="1">
    <location>
        <begin position="1"/>
        <end position="18"/>
    </location>
</feature>
<evidence type="ECO:0000313" key="2">
    <source>
        <dbReference type="EMBL" id="GGP63676.1"/>
    </source>
</evidence>
<gene>
    <name evidence="2" type="ORF">GCM10010185_40480</name>
</gene>
<dbReference type="Proteomes" id="UP000639606">
    <property type="component" value="Unassembled WGS sequence"/>
</dbReference>
<dbReference type="RefSeq" id="WP_189224828.1">
    <property type="nucleotide sequence ID" value="NZ_BMRG01000007.1"/>
</dbReference>
<accession>A0A918ANP6</accession>